<evidence type="ECO:0000256" key="6">
    <source>
        <dbReference type="ARBA" id="ARBA00023136"/>
    </source>
</evidence>
<keyword evidence="10" id="KW-1185">Reference proteome</keyword>
<dbReference type="PANTHER" id="PTHR43163">
    <property type="entry name" value="DIPEPTIDE TRANSPORT SYSTEM PERMEASE PROTEIN DPPB-RELATED"/>
    <property type="match status" value="1"/>
</dbReference>
<keyword evidence="4 7" id="KW-0812">Transmembrane</keyword>
<feature type="transmembrane region" description="Helical" evidence="7">
    <location>
        <begin position="136"/>
        <end position="162"/>
    </location>
</feature>
<dbReference type="PROSITE" id="PS50928">
    <property type="entry name" value="ABC_TM1"/>
    <property type="match status" value="1"/>
</dbReference>
<evidence type="ECO:0000313" key="9">
    <source>
        <dbReference type="EMBL" id="SNR66553.1"/>
    </source>
</evidence>
<gene>
    <name evidence="9" type="ORF">SAMN06264855_13117</name>
</gene>
<keyword evidence="6 7" id="KW-0472">Membrane</keyword>
<dbReference type="OrthoDB" id="44105at2157"/>
<feature type="transmembrane region" description="Helical" evidence="7">
    <location>
        <begin position="294"/>
        <end position="317"/>
    </location>
</feature>
<evidence type="ECO:0000256" key="2">
    <source>
        <dbReference type="ARBA" id="ARBA00022448"/>
    </source>
</evidence>
<dbReference type="GO" id="GO:0055085">
    <property type="term" value="P:transmembrane transport"/>
    <property type="evidence" value="ECO:0007669"/>
    <property type="project" value="InterPro"/>
</dbReference>
<keyword evidence="2 7" id="KW-0813">Transport</keyword>
<dbReference type="InterPro" id="IPR000515">
    <property type="entry name" value="MetI-like"/>
</dbReference>
<feature type="transmembrane region" description="Helical" evidence="7">
    <location>
        <begin position="191"/>
        <end position="208"/>
    </location>
</feature>
<sequence>MASMKRYIIARTVQTIAVLFLVLTGLFLLFRLMPGDFTAQMAVSGASPEALDEIRDRWGLNDPLYVQYWTYLVNFLQLDMGESAVYRVDVWELTKMRIFNTFILVAPAITLTYVAGAVLGTFVGRRRGSNIEKLGIVPIIAAGSFPAFFIAIVLIIVFAGWLGLFPTSGMLSAGVSGEYDAWWRPYLTGNFAHHYVLPFAAVVFRYLYIPSMIMRTSVIEVMDQGHTQYHRLTGLPAAKRFRHTAKHASLPLITLYPVSMARALGGLVLIETVFNWPGIGFLLVESVLGRDYPVVQFVFFIVAAFVIVSNFIVDLVYGAIDPRVRIEE</sequence>
<reference evidence="9 10" key="1">
    <citation type="submission" date="2017-06" db="EMBL/GenBank/DDBJ databases">
        <authorList>
            <person name="Kim H.J."/>
            <person name="Triplett B.A."/>
        </authorList>
    </citation>
    <scope>NUCLEOTIDE SEQUENCE [LARGE SCALE GENOMIC DNA]</scope>
    <source>
        <strain evidence="9 10">DSM 8800</strain>
    </source>
</reference>
<dbReference type="SUPFAM" id="SSF161098">
    <property type="entry name" value="MetI-like"/>
    <property type="match status" value="1"/>
</dbReference>
<comment type="subcellular location">
    <subcellularLocation>
        <location evidence="1 7">Cell membrane</location>
        <topology evidence="1 7">Multi-pass membrane protein</topology>
    </subcellularLocation>
</comment>
<comment type="similarity">
    <text evidence="7">Belongs to the binding-protein-dependent transport system permease family.</text>
</comment>
<organism evidence="9 10">
    <name type="scientific">Halorubrum vacuolatum</name>
    <name type="common">Natronobacterium vacuolatum</name>
    <dbReference type="NCBI Taxonomy" id="63740"/>
    <lineage>
        <taxon>Archaea</taxon>
        <taxon>Methanobacteriati</taxon>
        <taxon>Methanobacteriota</taxon>
        <taxon>Stenosarchaea group</taxon>
        <taxon>Halobacteria</taxon>
        <taxon>Halobacteriales</taxon>
        <taxon>Haloferacaceae</taxon>
        <taxon>Halorubrum</taxon>
    </lineage>
</organism>
<feature type="transmembrane region" description="Helical" evidence="7">
    <location>
        <begin position="250"/>
        <end position="274"/>
    </location>
</feature>
<feature type="domain" description="ABC transmembrane type-1" evidence="8">
    <location>
        <begin position="98"/>
        <end position="313"/>
    </location>
</feature>
<dbReference type="InterPro" id="IPR045621">
    <property type="entry name" value="BPD_transp_1_N"/>
</dbReference>
<name>A0A238Y7C4_HALVU</name>
<dbReference type="Gene3D" id="1.10.3720.10">
    <property type="entry name" value="MetI-like"/>
    <property type="match status" value="1"/>
</dbReference>
<evidence type="ECO:0000313" key="10">
    <source>
        <dbReference type="Proteomes" id="UP000198397"/>
    </source>
</evidence>
<dbReference type="InterPro" id="IPR035906">
    <property type="entry name" value="MetI-like_sf"/>
</dbReference>
<evidence type="ECO:0000256" key="7">
    <source>
        <dbReference type="RuleBase" id="RU363032"/>
    </source>
</evidence>
<protein>
    <submittedName>
        <fullName evidence="9">Peptide/nickel transport system permease protein</fullName>
    </submittedName>
</protein>
<evidence type="ECO:0000256" key="1">
    <source>
        <dbReference type="ARBA" id="ARBA00004651"/>
    </source>
</evidence>
<evidence type="ECO:0000256" key="3">
    <source>
        <dbReference type="ARBA" id="ARBA00022475"/>
    </source>
</evidence>
<dbReference type="AlphaFoldDB" id="A0A238Y7C4"/>
<dbReference type="PANTHER" id="PTHR43163:SF6">
    <property type="entry name" value="DIPEPTIDE TRANSPORT SYSTEM PERMEASE PROTEIN DPPB-RELATED"/>
    <property type="match status" value="1"/>
</dbReference>
<feature type="transmembrane region" description="Helical" evidence="7">
    <location>
        <begin position="98"/>
        <end position="124"/>
    </location>
</feature>
<dbReference type="Pfam" id="PF19300">
    <property type="entry name" value="BPD_transp_1_N"/>
    <property type="match status" value="1"/>
</dbReference>
<keyword evidence="3" id="KW-1003">Cell membrane</keyword>
<dbReference type="Proteomes" id="UP000198397">
    <property type="component" value="Unassembled WGS sequence"/>
</dbReference>
<evidence type="ECO:0000256" key="5">
    <source>
        <dbReference type="ARBA" id="ARBA00022989"/>
    </source>
</evidence>
<dbReference type="Pfam" id="PF00528">
    <property type="entry name" value="BPD_transp_1"/>
    <property type="match status" value="1"/>
</dbReference>
<evidence type="ECO:0000259" key="8">
    <source>
        <dbReference type="PROSITE" id="PS50928"/>
    </source>
</evidence>
<dbReference type="RefSeq" id="WP_089385960.1">
    <property type="nucleotide sequence ID" value="NZ_FZNQ01000031.1"/>
</dbReference>
<evidence type="ECO:0000256" key="4">
    <source>
        <dbReference type="ARBA" id="ARBA00022692"/>
    </source>
</evidence>
<dbReference type="GO" id="GO:0005886">
    <property type="term" value="C:plasma membrane"/>
    <property type="evidence" value="ECO:0007669"/>
    <property type="project" value="UniProtKB-SubCell"/>
</dbReference>
<keyword evidence="5 7" id="KW-1133">Transmembrane helix</keyword>
<proteinExistence type="inferred from homology"/>
<dbReference type="EMBL" id="FZNQ01000031">
    <property type="protein sequence ID" value="SNR66553.1"/>
    <property type="molecule type" value="Genomic_DNA"/>
</dbReference>
<accession>A0A238Y7C4</accession>